<organism evidence="1 2">
    <name type="scientific">Linderina macrospora</name>
    <dbReference type="NCBI Taxonomy" id="4868"/>
    <lineage>
        <taxon>Eukaryota</taxon>
        <taxon>Fungi</taxon>
        <taxon>Fungi incertae sedis</taxon>
        <taxon>Zoopagomycota</taxon>
        <taxon>Kickxellomycotina</taxon>
        <taxon>Kickxellomycetes</taxon>
        <taxon>Kickxellales</taxon>
        <taxon>Kickxellaceae</taxon>
        <taxon>Linderina</taxon>
    </lineage>
</organism>
<gene>
    <name evidence="1" type="ORF">FBU59_004333</name>
</gene>
<dbReference type="EMBL" id="JANBPW010003056">
    <property type="protein sequence ID" value="KAJ1938792.1"/>
    <property type="molecule type" value="Genomic_DNA"/>
</dbReference>
<evidence type="ECO:0000313" key="1">
    <source>
        <dbReference type="EMBL" id="KAJ1938792.1"/>
    </source>
</evidence>
<comment type="caution">
    <text evidence="1">The sequence shown here is derived from an EMBL/GenBank/DDBJ whole genome shotgun (WGS) entry which is preliminary data.</text>
</comment>
<feature type="non-terminal residue" evidence="1">
    <location>
        <position position="188"/>
    </location>
</feature>
<keyword evidence="2" id="KW-1185">Reference proteome</keyword>
<proteinExistence type="predicted"/>
<evidence type="ECO:0000313" key="2">
    <source>
        <dbReference type="Proteomes" id="UP001150603"/>
    </source>
</evidence>
<protein>
    <submittedName>
        <fullName evidence="1">Uncharacterized protein</fullName>
    </submittedName>
</protein>
<reference evidence="1" key="1">
    <citation type="submission" date="2022-07" db="EMBL/GenBank/DDBJ databases">
        <title>Phylogenomic reconstructions and comparative analyses of Kickxellomycotina fungi.</title>
        <authorList>
            <person name="Reynolds N.K."/>
            <person name="Stajich J.E."/>
            <person name="Barry K."/>
            <person name="Grigoriev I.V."/>
            <person name="Crous P."/>
            <person name="Smith M.E."/>
        </authorList>
    </citation>
    <scope>NUCLEOTIDE SEQUENCE</scope>
    <source>
        <strain evidence="1">NRRL 5244</strain>
    </source>
</reference>
<sequence length="188" mass="20819">MLIGLNATLFVRELKDAGLLSYIDGSEPDRKLTLLVPTNRAMEDAFGADWDDNEDMLMEAAQNEYDLDPTVGSADEWKTSHSRRREWAQYHIVDGQYSVAELAATPLVRTLLASEWTQGKQQVVKAFVDRPHGATRHVSFNGADNILTEPVVVGNTTIYLLSSSMPTPPNLVNALIQELDLSLFVAAM</sequence>
<accession>A0ACC1J5U1</accession>
<dbReference type="Proteomes" id="UP001150603">
    <property type="component" value="Unassembled WGS sequence"/>
</dbReference>
<name>A0ACC1J5U1_9FUNG</name>